<gene>
    <name evidence="9" type="ORF">METZ01_LOCUS61359</name>
</gene>
<dbReference type="PANTHER" id="PTHR11406:SF23">
    <property type="entry name" value="PHOSPHOGLYCERATE KINASE 1, CHLOROPLASTIC-RELATED"/>
    <property type="match status" value="1"/>
</dbReference>
<dbReference type="PROSITE" id="PS00111">
    <property type="entry name" value="PGLYCERATE_KINASE"/>
    <property type="match status" value="1"/>
</dbReference>
<dbReference type="AlphaFoldDB" id="A0A381SWV3"/>
<dbReference type="PRINTS" id="PR00477">
    <property type="entry name" value="PHGLYCKINASE"/>
</dbReference>
<dbReference type="SUPFAM" id="SSF53748">
    <property type="entry name" value="Phosphoglycerate kinase"/>
    <property type="match status" value="1"/>
</dbReference>
<evidence type="ECO:0000256" key="5">
    <source>
        <dbReference type="ARBA" id="ARBA00022679"/>
    </source>
</evidence>
<keyword evidence="5" id="KW-0808">Transferase</keyword>
<dbReference type="GO" id="GO:0006094">
    <property type="term" value="P:gluconeogenesis"/>
    <property type="evidence" value="ECO:0007669"/>
    <property type="project" value="TreeGrafter"/>
</dbReference>
<evidence type="ECO:0000256" key="1">
    <source>
        <dbReference type="ARBA" id="ARBA00000642"/>
    </source>
</evidence>
<evidence type="ECO:0000256" key="6">
    <source>
        <dbReference type="ARBA" id="ARBA00022741"/>
    </source>
</evidence>
<dbReference type="GO" id="GO:0043531">
    <property type="term" value="F:ADP binding"/>
    <property type="evidence" value="ECO:0007669"/>
    <property type="project" value="TreeGrafter"/>
</dbReference>
<evidence type="ECO:0000256" key="4">
    <source>
        <dbReference type="ARBA" id="ARBA00013061"/>
    </source>
</evidence>
<dbReference type="InterPro" id="IPR036043">
    <property type="entry name" value="Phosphoglycerate_kinase_sf"/>
</dbReference>
<dbReference type="PIRSF" id="PIRSF000724">
    <property type="entry name" value="Pgk"/>
    <property type="match status" value="1"/>
</dbReference>
<sequence>MIRSLNSFDLKDKRVLIRVDYNVPIEDGVVKDAYRIQCSIPTIKECLESGASVVLMSHLGRPKGKINEAYSLISVGEVLSDFLEIPIKFSHDCISEDAINVTIGLYPGEVHLLENLRFHNAEEENDIEFSRLLSKHGQIYINDAFGTSHRSHASNVGVTDNFIHKGMGLLMKKEIQYLQNKFKNPKEPLALLLGGAKISGKIDLIENFLIDAKTILIGGGMTFTFLKAMGLDVGKSIIDEQMISVANKVIKKARQNRVKIVFPIDFIVADSIDKPSKFETVSFDSVPANMMGLDIGPKTINLFSKTLRQSGTILWNGPMGVFEKKDFENGTKEIANLLSELKDENIITIVGGGDSASAIRKFSNIENFTHVSTGGGASLELLSGKSLPAIEALGKL</sequence>
<dbReference type="GO" id="GO:0005524">
    <property type="term" value="F:ATP binding"/>
    <property type="evidence" value="ECO:0007669"/>
    <property type="project" value="UniProtKB-KW"/>
</dbReference>
<evidence type="ECO:0000256" key="2">
    <source>
        <dbReference type="ARBA" id="ARBA00008982"/>
    </source>
</evidence>
<name>A0A381SWV3_9ZZZZ</name>
<evidence type="ECO:0000256" key="7">
    <source>
        <dbReference type="ARBA" id="ARBA00022777"/>
    </source>
</evidence>
<keyword evidence="8" id="KW-0067">ATP-binding</keyword>
<dbReference type="FunFam" id="3.40.50.1260:FF:000006">
    <property type="entry name" value="Phosphoglycerate kinase"/>
    <property type="match status" value="1"/>
</dbReference>
<reference evidence="9" key="1">
    <citation type="submission" date="2018-05" db="EMBL/GenBank/DDBJ databases">
        <authorList>
            <person name="Lanie J.A."/>
            <person name="Ng W.-L."/>
            <person name="Kazmierczak K.M."/>
            <person name="Andrzejewski T.M."/>
            <person name="Davidsen T.M."/>
            <person name="Wayne K.J."/>
            <person name="Tettelin H."/>
            <person name="Glass J.I."/>
            <person name="Rusch D."/>
            <person name="Podicherti R."/>
            <person name="Tsui H.-C.T."/>
            <person name="Winkler M.E."/>
        </authorList>
    </citation>
    <scope>NUCLEOTIDE SEQUENCE</scope>
</reference>
<dbReference type="InterPro" id="IPR001576">
    <property type="entry name" value="Phosphoglycerate_kinase"/>
</dbReference>
<dbReference type="GO" id="GO:0004618">
    <property type="term" value="F:phosphoglycerate kinase activity"/>
    <property type="evidence" value="ECO:0007669"/>
    <property type="project" value="UniProtKB-EC"/>
</dbReference>
<keyword evidence="7" id="KW-0418">Kinase</keyword>
<keyword evidence="6" id="KW-0547">Nucleotide-binding</keyword>
<dbReference type="GO" id="GO:0006096">
    <property type="term" value="P:glycolytic process"/>
    <property type="evidence" value="ECO:0007669"/>
    <property type="project" value="InterPro"/>
</dbReference>
<dbReference type="InterPro" id="IPR015824">
    <property type="entry name" value="Phosphoglycerate_kinase_N"/>
</dbReference>
<accession>A0A381SWV3</accession>
<comment type="similarity">
    <text evidence="2">Belongs to the phosphoglycerate kinase family.</text>
</comment>
<dbReference type="EC" id="2.7.2.3" evidence="4"/>
<comment type="catalytic activity">
    <reaction evidence="1">
        <text>(2R)-3-phosphoglycerate + ATP = (2R)-3-phospho-glyceroyl phosphate + ADP</text>
        <dbReference type="Rhea" id="RHEA:14801"/>
        <dbReference type="ChEBI" id="CHEBI:30616"/>
        <dbReference type="ChEBI" id="CHEBI:57604"/>
        <dbReference type="ChEBI" id="CHEBI:58272"/>
        <dbReference type="ChEBI" id="CHEBI:456216"/>
        <dbReference type="EC" id="2.7.2.3"/>
    </reaction>
</comment>
<comment type="subunit">
    <text evidence="3">Monomer.</text>
</comment>
<dbReference type="GO" id="GO:0005829">
    <property type="term" value="C:cytosol"/>
    <property type="evidence" value="ECO:0007669"/>
    <property type="project" value="TreeGrafter"/>
</dbReference>
<evidence type="ECO:0000256" key="8">
    <source>
        <dbReference type="ARBA" id="ARBA00022840"/>
    </source>
</evidence>
<organism evidence="9">
    <name type="scientific">marine metagenome</name>
    <dbReference type="NCBI Taxonomy" id="408172"/>
    <lineage>
        <taxon>unclassified sequences</taxon>
        <taxon>metagenomes</taxon>
        <taxon>ecological metagenomes</taxon>
    </lineage>
</organism>
<proteinExistence type="inferred from homology"/>
<dbReference type="Gene3D" id="3.40.50.1260">
    <property type="entry name" value="Phosphoglycerate kinase, N-terminal domain"/>
    <property type="match status" value="2"/>
</dbReference>
<protein>
    <recommendedName>
        <fullName evidence="4">phosphoglycerate kinase</fullName>
        <ecNumber evidence="4">2.7.2.3</ecNumber>
    </recommendedName>
</protein>
<dbReference type="EMBL" id="UINC01003696">
    <property type="protein sequence ID" value="SVA08505.1"/>
    <property type="molecule type" value="Genomic_DNA"/>
</dbReference>
<evidence type="ECO:0000313" key="9">
    <source>
        <dbReference type="EMBL" id="SVA08505.1"/>
    </source>
</evidence>
<dbReference type="PANTHER" id="PTHR11406">
    <property type="entry name" value="PHOSPHOGLYCERATE KINASE"/>
    <property type="match status" value="1"/>
</dbReference>
<evidence type="ECO:0000256" key="3">
    <source>
        <dbReference type="ARBA" id="ARBA00011245"/>
    </source>
</evidence>
<dbReference type="FunFam" id="3.40.50.1260:FF:000003">
    <property type="entry name" value="Phosphoglycerate kinase"/>
    <property type="match status" value="1"/>
</dbReference>
<dbReference type="HAMAP" id="MF_00145">
    <property type="entry name" value="Phosphoglyc_kinase"/>
    <property type="match status" value="1"/>
</dbReference>
<dbReference type="Pfam" id="PF00162">
    <property type="entry name" value="PGK"/>
    <property type="match status" value="1"/>
</dbReference>
<dbReference type="InterPro" id="IPR015911">
    <property type="entry name" value="Phosphoglycerate_kinase_CS"/>
</dbReference>